<name>A0A857KEZ9_9ACTN</name>
<dbReference type="AlphaFoldDB" id="A0A857KEZ9"/>
<proteinExistence type="predicted"/>
<sequence length="117" mass="12941">MAGDDDQPQGTKYAFDISGEVESDPEWWKARGKTAEQAAEDLQILAQNAEQICRTNHYGKCVEGETTHELFRGIVTTWARDLREQSTSARNLAEACFAAAKTLSDTDYEAASHIGPF</sequence>
<reference evidence="1" key="1">
    <citation type="journal article" date="2021" name="Nat. Microbiol.">
        <title>Cocultivation of an ultrasmall environmental parasitic bacterium with lytic ability against bacteria associated with wastewater foams.</title>
        <authorList>
            <person name="Batinovic S."/>
            <person name="Rose J.J.A."/>
            <person name="Ratcliffe J."/>
            <person name="Seviour R.J."/>
            <person name="Petrovski S."/>
        </authorList>
    </citation>
    <scope>NUCLEOTIDE SEQUENCE</scope>
    <source>
        <strain evidence="1">CON44</strain>
    </source>
</reference>
<protein>
    <submittedName>
        <fullName evidence="1">Uncharacterized protein</fullName>
    </submittedName>
</protein>
<dbReference type="RefSeq" id="WP_005192083.1">
    <property type="nucleotide sequence ID" value="NZ_CP045804.1"/>
</dbReference>
<gene>
    <name evidence="1" type="ORF">GII30_01160</name>
</gene>
<evidence type="ECO:0000313" key="1">
    <source>
        <dbReference type="EMBL" id="QHN37975.1"/>
    </source>
</evidence>
<accession>A0A857KEZ9</accession>
<organism evidence="1">
    <name type="scientific">Gordonia amarae</name>
    <dbReference type="NCBI Taxonomy" id="36821"/>
    <lineage>
        <taxon>Bacteria</taxon>
        <taxon>Bacillati</taxon>
        <taxon>Actinomycetota</taxon>
        <taxon>Actinomycetes</taxon>
        <taxon>Mycobacteriales</taxon>
        <taxon>Gordoniaceae</taxon>
        <taxon>Gordonia</taxon>
    </lineage>
</organism>
<dbReference type="EMBL" id="CP045810">
    <property type="protein sequence ID" value="QHN37975.1"/>
    <property type="molecule type" value="Genomic_DNA"/>
</dbReference>